<gene>
    <name evidence="1" type="ORF">DSM101010T_04280</name>
</gene>
<keyword evidence="2" id="KW-1185">Reference proteome</keyword>
<accession>A0A7J0BEB8</accession>
<sequence>MRSEKQNPGYTGVFLWKTRSIYAERIELTEIKNRVQARISLRACHARDDGAQGNIYSAE</sequence>
<protein>
    <submittedName>
        <fullName evidence="1">Uncharacterized protein</fullName>
    </submittedName>
</protein>
<evidence type="ECO:0000313" key="2">
    <source>
        <dbReference type="Proteomes" id="UP000503840"/>
    </source>
</evidence>
<reference evidence="1 2" key="1">
    <citation type="submission" date="2020-05" db="EMBL/GenBank/DDBJ databases">
        <title>Draft genome sequence of Desulfovibrio sp. strain HN2T.</title>
        <authorList>
            <person name="Ueno A."/>
            <person name="Tamazawa S."/>
            <person name="Tamamura S."/>
            <person name="Murakami T."/>
            <person name="Kiyama T."/>
            <person name="Inomata H."/>
            <person name="Amano Y."/>
            <person name="Miyakawa K."/>
            <person name="Tamaki H."/>
            <person name="Naganuma T."/>
            <person name="Kaneko K."/>
        </authorList>
    </citation>
    <scope>NUCLEOTIDE SEQUENCE [LARGE SCALE GENOMIC DNA]</scope>
    <source>
        <strain evidence="1 2">HN2</strain>
    </source>
</reference>
<proteinExistence type="predicted"/>
<evidence type="ECO:0000313" key="1">
    <source>
        <dbReference type="EMBL" id="GFM32063.1"/>
    </source>
</evidence>
<dbReference type="Proteomes" id="UP000503840">
    <property type="component" value="Unassembled WGS sequence"/>
</dbReference>
<comment type="caution">
    <text evidence="1">The sequence shown here is derived from an EMBL/GenBank/DDBJ whole genome shotgun (WGS) entry which is preliminary data.</text>
</comment>
<name>A0A7J0BEB8_9BACT</name>
<organism evidence="1 2">
    <name type="scientific">Desulfovibrio subterraneus</name>
    <dbReference type="NCBI Taxonomy" id="2718620"/>
    <lineage>
        <taxon>Bacteria</taxon>
        <taxon>Pseudomonadati</taxon>
        <taxon>Thermodesulfobacteriota</taxon>
        <taxon>Desulfovibrionia</taxon>
        <taxon>Desulfovibrionales</taxon>
        <taxon>Desulfovibrionaceae</taxon>
        <taxon>Desulfovibrio</taxon>
    </lineage>
</organism>
<dbReference type="AlphaFoldDB" id="A0A7J0BEB8"/>
<dbReference type="EMBL" id="BLVO01000004">
    <property type="protein sequence ID" value="GFM32063.1"/>
    <property type="molecule type" value="Genomic_DNA"/>
</dbReference>